<evidence type="ECO:0000256" key="8">
    <source>
        <dbReference type="ARBA" id="ARBA00022842"/>
    </source>
</evidence>
<dbReference type="InterPro" id="IPR029057">
    <property type="entry name" value="PRTase-like"/>
</dbReference>
<comment type="pathway">
    <text evidence="1 12">Metabolic intermediate biosynthesis; 5-phospho-alpha-D-ribose 1-diphosphate biosynthesis; 5-phospho-alpha-D-ribose 1-diphosphate from D-ribose 5-phosphate (route I): step 1/1.</text>
</comment>
<evidence type="ECO:0000313" key="14">
    <source>
        <dbReference type="EMBL" id="RVU04708.1"/>
    </source>
</evidence>
<comment type="caution">
    <text evidence="14">The sequence shown here is derived from an EMBL/GenBank/DDBJ whole genome shotgun (WGS) entry which is preliminary data.</text>
</comment>
<evidence type="ECO:0000259" key="13">
    <source>
        <dbReference type="Pfam" id="PF13793"/>
    </source>
</evidence>
<keyword evidence="15" id="KW-1185">Reference proteome</keyword>
<evidence type="ECO:0000256" key="3">
    <source>
        <dbReference type="ARBA" id="ARBA00022723"/>
    </source>
</evidence>
<evidence type="ECO:0000256" key="12">
    <source>
        <dbReference type="HAMAP-Rule" id="MF_00583"/>
    </source>
</evidence>
<dbReference type="GO" id="GO:0009156">
    <property type="term" value="P:ribonucleoside monophosphate biosynthetic process"/>
    <property type="evidence" value="ECO:0007669"/>
    <property type="project" value="InterPro"/>
</dbReference>
<feature type="binding site" evidence="12">
    <location>
        <position position="217"/>
    </location>
    <ligand>
        <name>D-ribose 5-phosphate</name>
        <dbReference type="ChEBI" id="CHEBI:78346"/>
    </ligand>
</feature>
<accession>A0A3S2VSM6</accession>
<dbReference type="GO" id="GO:0004749">
    <property type="term" value="F:ribose phosphate diphosphokinase activity"/>
    <property type="evidence" value="ECO:0007669"/>
    <property type="project" value="UniProtKB-UniRule"/>
</dbReference>
<dbReference type="GO" id="GO:0006164">
    <property type="term" value="P:purine nucleotide biosynthetic process"/>
    <property type="evidence" value="ECO:0007669"/>
    <property type="project" value="TreeGrafter"/>
</dbReference>
<protein>
    <recommendedName>
        <fullName evidence="12">Ribose-phosphate pyrophosphokinase</fullName>
        <shortName evidence="12">RPPK</shortName>
        <ecNumber evidence="12">2.7.6.1</ecNumber>
    </recommendedName>
    <alternativeName>
        <fullName evidence="12">5-phospho-D-ribosyl alpha-1-diphosphate synthase</fullName>
    </alternativeName>
    <alternativeName>
        <fullName evidence="12">Phosphoribosyl diphosphate synthase</fullName>
    </alternativeName>
    <alternativeName>
        <fullName evidence="12">Phosphoribosyl pyrophosphate synthase</fullName>
        <shortName evidence="12">P-Rib-PP synthase</shortName>
        <shortName evidence="12">PRPP synthase</shortName>
        <shortName evidence="12">PRPPase</shortName>
    </alternativeName>
</protein>
<dbReference type="GO" id="GO:0005737">
    <property type="term" value="C:cytoplasm"/>
    <property type="evidence" value="ECO:0007669"/>
    <property type="project" value="UniProtKB-SubCell"/>
</dbReference>
<reference evidence="14 15" key="1">
    <citation type="submission" date="2019-01" db="EMBL/GenBank/DDBJ databases">
        <authorList>
            <person name="Chen W.-M."/>
        </authorList>
    </citation>
    <scope>NUCLEOTIDE SEQUENCE [LARGE SCALE GENOMIC DNA]</scope>
    <source>
        <strain evidence="14 15">FSY-9</strain>
    </source>
</reference>
<dbReference type="InterPro" id="IPR037515">
    <property type="entry name" value="Rib-P_diPkinase_bac"/>
</dbReference>
<dbReference type="Gene3D" id="3.40.50.2020">
    <property type="match status" value="2"/>
</dbReference>
<evidence type="ECO:0000256" key="2">
    <source>
        <dbReference type="ARBA" id="ARBA00022679"/>
    </source>
</evidence>
<evidence type="ECO:0000256" key="7">
    <source>
        <dbReference type="ARBA" id="ARBA00022840"/>
    </source>
</evidence>
<feature type="binding site" evidence="12">
    <location>
        <position position="127"/>
    </location>
    <ligand>
        <name>Mg(2+)</name>
        <dbReference type="ChEBI" id="CHEBI:18420"/>
    </ligand>
</feature>
<evidence type="ECO:0000313" key="15">
    <source>
        <dbReference type="Proteomes" id="UP000282837"/>
    </source>
</evidence>
<evidence type="ECO:0000256" key="6">
    <source>
        <dbReference type="ARBA" id="ARBA00022777"/>
    </source>
</evidence>
<evidence type="ECO:0000256" key="5">
    <source>
        <dbReference type="ARBA" id="ARBA00022741"/>
    </source>
</evidence>
<dbReference type="EMBL" id="SACO01000007">
    <property type="protein sequence ID" value="RVU04708.1"/>
    <property type="molecule type" value="Genomic_DNA"/>
</dbReference>
<sequence length="311" mass="33107">MKIMAGNSNLPLARAIAGYLELPLTEASVRRFADEEVFVEIHENVRGEDVFVVQSTSFPTNDNLMELLICIDALRRASAARITAVVPYFGYARQDRKPGPRTPISAKLVANLMTTAGADRVLAVDLHAGQIQGFFDIPTDNLFAAPVMAADILARNGDAGLMVVSPDVGGVVRARALAKRLNNAPLSIVDKRRDKPGQSEVMNIIGDVKGRTCILIDDIIDSGGTLCNAAQALLDAGAESVTAYISHGVLSGAAVSRVNNSALKELVITDTILPTEATQASDKIRILTIAPLIGEAMRRIADESSVSSLFD</sequence>
<dbReference type="CDD" id="cd06223">
    <property type="entry name" value="PRTases_typeI"/>
    <property type="match status" value="1"/>
</dbReference>
<name>A0A3S2VSM6_9SPHN</name>
<dbReference type="Proteomes" id="UP000282837">
    <property type="component" value="Unassembled WGS sequence"/>
</dbReference>
<dbReference type="InterPro" id="IPR005946">
    <property type="entry name" value="Rib-P_diPkinase"/>
</dbReference>
<evidence type="ECO:0000256" key="10">
    <source>
        <dbReference type="ARBA" id="ARBA00054914"/>
    </source>
</evidence>
<dbReference type="OrthoDB" id="9777067at2"/>
<comment type="function">
    <text evidence="10 12">Involved in the biosynthesis of the central metabolite phospho-alpha-D-ribosyl-1-pyrophosphate (PRPP) via the transfer of pyrophosphoryl group from ATP to 1-hydroxyl of ribose-5-phosphate (Rib-5-P).</text>
</comment>
<gene>
    <name evidence="12" type="primary">prs</name>
    <name evidence="14" type="ORF">EOE18_11185</name>
</gene>
<dbReference type="InterPro" id="IPR029099">
    <property type="entry name" value="Pribosyltran_N"/>
</dbReference>
<dbReference type="GO" id="GO:0005524">
    <property type="term" value="F:ATP binding"/>
    <property type="evidence" value="ECO:0007669"/>
    <property type="project" value="UniProtKB-KW"/>
</dbReference>
<evidence type="ECO:0000256" key="11">
    <source>
        <dbReference type="ARBA" id="ARBA00061444"/>
    </source>
</evidence>
<feature type="domain" description="Ribose-phosphate pyrophosphokinase N-terminal" evidence="13">
    <location>
        <begin position="1"/>
        <end position="117"/>
    </location>
</feature>
<comment type="similarity">
    <text evidence="11 12">Belongs to the ribose-phosphate pyrophosphokinase family. Class I subfamily.</text>
</comment>
<feature type="binding site" evidence="12">
    <location>
        <begin position="221"/>
        <end position="225"/>
    </location>
    <ligand>
        <name>D-ribose 5-phosphate</name>
        <dbReference type="ChEBI" id="CHEBI:78346"/>
    </ligand>
</feature>
<dbReference type="PANTHER" id="PTHR10210:SF41">
    <property type="entry name" value="RIBOSE-PHOSPHATE PYROPHOSPHOKINASE 1, CHLOROPLASTIC"/>
    <property type="match status" value="1"/>
</dbReference>
<dbReference type="SUPFAM" id="SSF53271">
    <property type="entry name" value="PRTase-like"/>
    <property type="match status" value="2"/>
</dbReference>
<dbReference type="FunFam" id="3.40.50.2020:FF:000001">
    <property type="entry name" value="Ribose-phosphate pyrophosphokinase"/>
    <property type="match status" value="1"/>
</dbReference>
<dbReference type="GO" id="GO:0016301">
    <property type="term" value="F:kinase activity"/>
    <property type="evidence" value="ECO:0007669"/>
    <property type="project" value="UniProtKB-KW"/>
</dbReference>
<dbReference type="GO" id="GO:0000287">
    <property type="term" value="F:magnesium ion binding"/>
    <property type="evidence" value="ECO:0007669"/>
    <property type="project" value="UniProtKB-UniRule"/>
</dbReference>
<dbReference type="AlphaFoldDB" id="A0A3S2VSM6"/>
<keyword evidence="2 12" id="KW-0808">Transferase</keyword>
<proteinExistence type="inferred from homology"/>
<dbReference type="EC" id="2.7.6.1" evidence="12"/>
<dbReference type="InterPro" id="IPR000836">
    <property type="entry name" value="PRTase_dom"/>
</dbReference>
<feature type="binding site" evidence="12">
    <location>
        <position position="167"/>
    </location>
    <ligand>
        <name>Mg(2+)</name>
        <dbReference type="ChEBI" id="CHEBI:18420"/>
    </ligand>
</feature>
<organism evidence="14 15">
    <name type="scientific">Novosphingobium umbonatum</name>
    <dbReference type="NCBI Taxonomy" id="1908524"/>
    <lineage>
        <taxon>Bacteria</taxon>
        <taxon>Pseudomonadati</taxon>
        <taxon>Pseudomonadota</taxon>
        <taxon>Alphaproteobacteria</taxon>
        <taxon>Sphingomonadales</taxon>
        <taxon>Sphingomonadaceae</taxon>
        <taxon>Novosphingobium</taxon>
    </lineage>
</organism>
<comment type="cofactor">
    <cofactor evidence="12">
        <name>Mg(2+)</name>
        <dbReference type="ChEBI" id="CHEBI:18420"/>
    </cofactor>
    <text evidence="12">Binds 2 Mg(2+) ions per subunit.</text>
</comment>
<dbReference type="Pfam" id="PF13793">
    <property type="entry name" value="Pribosyltran_N"/>
    <property type="match status" value="1"/>
</dbReference>
<comment type="subcellular location">
    <subcellularLocation>
        <location evidence="12">Cytoplasm</location>
    </subcellularLocation>
</comment>
<dbReference type="NCBIfam" id="TIGR01251">
    <property type="entry name" value="ribP_PPkin"/>
    <property type="match status" value="1"/>
</dbReference>
<keyword evidence="7 12" id="KW-0067">ATP-binding</keyword>
<dbReference type="NCBIfam" id="NF002320">
    <property type="entry name" value="PRK01259.1"/>
    <property type="match status" value="1"/>
</dbReference>
<evidence type="ECO:0000256" key="1">
    <source>
        <dbReference type="ARBA" id="ARBA00004996"/>
    </source>
</evidence>
<evidence type="ECO:0000256" key="4">
    <source>
        <dbReference type="ARBA" id="ARBA00022727"/>
    </source>
</evidence>
<keyword evidence="3 12" id="KW-0479">Metal-binding</keyword>
<keyword evidence="8 12" id="KW-0460">Magnesium</keyword>
<comment type="catalytic activity">
    <reaction evidence="9 12">
        <text>D-ribose 5-phosphate + ATP = 5-phospho-alpha-D-ribose 1-diphosphate + AMP + H(+)</text>
        <dbReference type="Rhea" id="RHEA:15609"/>
        <dbReference type="ChEBI" id="CHEBI:15378"/>
        <dbReference type="ChEBI" id="CHEBI:30616"/>
        <dbReference type="ChEBI" id="CHEBI:58017"/>
        <dbReference type="ChEBI" id="CHEBI:78346"/>
        <dbReference type="ChEBI" id="CHEBI:456215"/>
        <dbReference type="EC" id="2.7.6.1"/>
    </reaction>
</comment>
<feature type="binding site" evidence="12">
    <location>
        <begin position="93"/>
        <end position="94"/>
    </location>
    <ligand>
        <name>ATP</name>
        <dbReference type="ChEBI" id="CHEBI:30616"/>
    </ligand>
</feature>
<comment type="subunit">
    <text evidence="12">Homohexamer.</text>
</comment>
<dbReference type="PROSITE" id="PS00114">
    <property type="entry name" value="PRPP_SYNTHASE"/>
    <property type="match status" value="1"/>
</dbReference>
<dbReference type="HAMAP" id="MF_00583_B">
    <property type="entry name" value="RibP_PPkinase_B"/>
    <property type="match status" value="1"/>
</dbReference>
<dbReference type="SMART" id="SM01400">
    <property type="entry name" value="Pribosyltran_N"/>
    <property type="match status" value="1"/>
</dbReference>
<dbReference type="Pfam" id="PF14572">
    <property type="entry name" value="Pribosyl_synth"/>
    <property type="match status" value="1"/>
</dbReference>
<dbReference type="InterPro" id="IPR000842">
    <property type="entry name" value="PRib_PP_synth_CS"/>
</dbReference>
<keyword evidence="4 12" id="KW-0545">Nucleotide biosynthesis</keyword>
<dbReference type="GO" id="GO:0002189">
    <property type="term" value="C:ribose phosphate diphosphokinase complex"/>
    <property type="evidence" value="ECO:0007669"/>
    <property type="project" value="TreeGrafter"/>
</dbReference>
<feature type="active site" evidence="12">
    <location>
        <position position="191"/>
    </location>
</feature>
<keyword evidence="6 12" id="KW-0418">Kinase</keyword>
<keyword evidence="12" id="KW-0963">Cytoplasm</keyword>
<feature type="binding site" evidence="12">
    <location>
        <begin position="34"/>
        <end position="36"/>
    </location>
    <ligand>
        <name>ATP</name>
        <dbReference type="ChEBI" id="CHEBI:30616"/>
    </ligand>
</feature>
<keyword evidence="5 12" id="KW-0547">Nucleotide-binding</keyword>
<dbReference type="GO" id="GO:0006015">
    <property type="term" value="P:5-phosphoribose 1-diphosphate biosynthetic process"/>
    <property type="evidence" value="ECO:0007669"/>
    <property type="project" value="UniProtKB-UniRule"/>
</dbReference>
<evidence type="ECO:0000256" key="9">
    <source>
        <dbReference type="ARBA" id="ARBA00049535"/>
    </source>
</evidence>
<dbReference type="RefSeq" id="WP_127709466.1">
    <property type="nucleotide sequence ID" value="NZ_SACO01000007.1"/>
</dbReference>
<dbReference type="UniPathway" id="UPA00087">
    <property type="reaction ID" value="UER00172"/>
</dbReference>
<feature type="binding site" evidence="12">
    <location>
        <position position="193"/>
    </location>
    <ligand>
        <name>D-ribose 5-phosphate</name>
        <dbReference type="ChEBI" id="CHEBI:78346"/>
    </ligand>
</feature>
<dbReference type="PANTHER" id="PTHR10210">
    <property type="entry name" value="RIBOSE-PHOSPHATE DIPHOSPHOKINASE FAMILY MEMBER"/>
    <property type="match status" value="1"/>
</dbReference>